<evidence type="ECO:0000313" key="4">
    <source>
        <dbReference type="Proteomes" id="UP000273001"/>
    </source>
</evidence>
<feature type="domain" description="Putative zinc-finger" evidence="2">
    <location>
        <begin position="26"/>
        <end position="59"/>
    </location>
</feature>
<feature type="compositionally biased region" description="Basic and acidic residues" evidence="1">
    <location>
        <begin position="1"/>
        <end position="15"/>
    </location>
</feature>
<evidence type="ECO:0000259" key="2">
    <source>
        <dbReference type="Pfam" id="PF13490"/>
    </source>
</evidence>
<dbReference type="InterPro" id="IPR027383">
    <property type="entry name" value="Znf_put"/>
</dbReference>
<evidence type="ECO:0000256" key="1">
    <source>
        <dbReference type="SAM" id="MobiDB-lite"/>
    </source>
</evidence>
<dbReference type="Proteomes" id="UP000273001">
    <property type="component" value="Chromosome"/>
</dbReference>
<protein>
    <submittedName>
        <fullName evidence="3">Mycothiol system anti-sigma-R factor</fullName>
    </submittedName>
</protein>
<name>A0ABM6Z348_9ACTO</name>
<feature type="region of interest" description="Disordered" evidence="1">
    <location>
        <begin position="1"/>
        <end position="25"/>
    </location>
</feature>
<accession>A0ABM6Z348</accession>
<organism evidence="3 4">
    <name type="scientific">Actinomyces lilanjuaniae</name>
    <dbReference type="NCBI Taxonomy" id="2321394"/>
    <lineage>
        <taxon>Bacteria</taxon>
        <taxon>Bacillati</taxon>
        <taxon>Actinomycetota</taxon>
        <taxon>Actinomycetes</taxon>
        <taxon>Actinomycetales</taxon>
        <taxon>Actinomycetaceae</taxon>
        <taxon>Actinomyces</taxon>
    </lineage>
</organism>
<dbReference type="Pfam" id="PF13490">
    <property type="entry name" value="zf-HC2"/>
    <property type="match status" value="1"/>
</dbReference>
<gene>
    <name evidence="3" type="ORF">D5R93_03725</name>
</gene>
<dbReference type="EMBL" id="CP032514">
    <property type="protein sequence ID" value="AYD89391.1"/>
    <property type="molecule type" value="Genomic_DNA"/>
</dbReference>
<sequence length="176" mass="18407">MTPDRSDDMTPERGADATPEPPDCSCSEARAHLEAFLDQECSQDLTQRLAQHVAACDHCSRLADAQTHLRAILRSRCAEEAPPELRARVLGRLSLIRAASATGDTSVASVTGVTSVTSTVRDSVTTSAGITSVSASRATGVAARVVETRSAATGLVGGSVMWQDYRRSTPPGGAVL</sequence>
<evidence type="ECO:0000313" key="3">
    <source>
        <dbReference type="EMBL" id="AYD89391.1"/>
    </source>
</evidence>
<dbReference type="NCBIfam" id="TIGR03988">
    <property type="entry name" value="antisig_RsrA"/>
    <property type="match status" value="1"/>
</dbReference>
<keyword evidence="4" id="KW-1185">Reference proteome</keyword>
<proteinExistence type="predicted"/>
<reference evidence="3 4" key="1">
    <citation type="submission" date="2018-09" db="EMBL/GenBank/DDBJ databases">
        <authorList>
            <person name="Li J."/>
        </authorList>
    </citation>
    <scope>NUCLEOTIDE SEQUENCE [LARGE SCALE GENOMIC DNA]</scope>
    <source>
        <strain evidence="3 4">2129</strain>
    </source>
</reference>
<dbReference type="InterPro" id="IPR024020">
    <property type="entry name" value="Anit_sigma_mycothiol_RsrA"/>
</dbReference>